<evidence type="ECO:0000313" key="1">
    <source>
        <dbReference type="EMBL" id="QMW04151.1"/>
    </source>
</evidence>
<keyword evidence="2" id="KW-1185">Reference proteome</keyword>
<name>A0A7G5GZ59_9BACT</name>
<dbReference type="Proteomes" id="UP000515369">
    <property type="component" value="Chromosome"/>
</dbReference>
<dbReference type="EMBL" id="CP059732">
    <property type="protein sequence ID" value="QMW04151.1"/>
    <property type="molecule type" value="Genomic_DNA"/>
</dbReference>
<reference evidence="1 2" key="1">
    <citation type="submission" date="2020-07" db="EMBL/GenBank/DDBJ databases">
        <title>Spirosoma foliorum sp. nov., isolated from the leaves on the Nejang mountain Korea, Republic of.</title>
        <authorList>
            <person name="Ho H."/>
            <person name="Lee Y.-J."/>
            <person name="Nurcahyanto D.-A."/>
            <person name="Kim S.-G."/>
        </authorList>
    </citation>
    <scope>NUCLEOTIDE SEQUENCE [LARGE SCALE GENOMIC DNA]</scope>
    <source>
        <strain evidence="1 2">PL0136</strain>
    </source>
</reference>
<dbReference type="KEGG" id="sfol:H3H32_04120"/>
<accession>A0A7G5GZ59</accession>
<evidence type="ECO:0000313" key="2">
    <source>
        <dbReference type="Proteomes" id="UP000515369"/>
    </source>
</evidence>
<dbReference type="AlphaFoldDB" id="A0A7G5GZ59"/>
<dbReference type="RefSeq" id="WP_182461407.1">
    <property type="nucleotide sequence ID" value="NZ_CP059732.1"/>
</dbReference>
<sequence length="127" mass="14185">MNLLFTKQRGSLFALTGFLLWLSVSSGLLPVQQSCQFNAAGSCSTQPEMANWVRTLSDHIHLQRQSVQQELIVSHSDNYRKRDGLPAEAILPQRLAPGQGAMSFHQLYETHCYQRTGADDPSPLTEL</sequence>
<gene>
    <name evidence="1" type="ORF">H3H32_04120</name>
</gene>
<proteinExistence type="predicted"/>
<protein>
    <submittedName>
        <fullName evidence="1">Uncharacterized protein</fullName>
    </submittedName>
</protein>
<organism evidence="1 2">
    <name type="scientific">Spirosoma foliorum</name>
    <dbReference type="NCBI Taxonomy" id="2710596"/>
    <lineage>
        <taxon>Bacteria</taxon>
        <taxon>Pseudomonadati</taxon>
        <taxon>Bacteroidota</taxon>
        <taxon>Cytophagia</taxon>
        <taxon>Cytophagales</taxon>
        <taxon>Cytophagaceae</taxon>
        <taxon>Spirosoma</taxon>
    </lineage>
</organism>